<protein>
    <submittedName>
        <fullName evidence="1">Uncharacterized protein</fullName>
    </submittedName>
</protein>
<evidence type="ECO:0000313" key="2">
    <source>
        <dbReference type="Proteomes" id="UP000295620"/>
    </source>
</evidence>
<comment type="caution">
    <text evidence="1">The sequence shown here is derived from an EMBL/GenBank/DDBJ whole genome shotgun (WGS) entry which is preliminary data.</text>
</comment>
<accession>A0A4R6SZB3</accession>
<proteinExistence type="predicted"/>
<dbReference type="AlphaFoldDB" id="A0A4R6SZB3"/>
<sequence>MFILSMNRVNAILFITVLIFASCRGKGNNNDHKITGDSAVTNTKQNDTLLKEVLTAQLADGKETGGDEYESHQYTEKDLQAIVPIVRHELEKSGYIFPAKEEFNAAIQRIFKRTVSNSISKQLYVDFNDACAKEPIYSRVKVIANGLYVIKNNYFITELYAIPELLDYQSKFPELNQIEDLKILKKNPDLGNSMEIPHWKDITDLKEQRKMNIQRLVAQNSYLFNASKTHGAWLRKNEPEFMTALVKTFGYTDDPELLKWVLEASSLKAGDEDDFGKLIWMKNCDQSISIHSKTFEVINSMNEAEKTKYLNDLNAYLNYFLDYEKKPFNINNAQKSKIIACLVNFGERFRYQNGAKSDDLKFMGRVYLRDYNDIYKNEFKRNKYYNLPEFQVRFEKAKDYWEELVPENDGEQE</sequence>
<keyword evidence="2" id="KW-1185">Reference proteome</keyword>
<name>A0A4R6SZB3_9SPHI</name>
<dbReference type="EMBL" id="SNYC01000003">
    <property type="protein sequence ID" value="TDQ11796.1"/>
    <property type="molecule type" value="Genomic_DNA"/>
</dbReference>
<reference evidence="1 2" key="1">
    <citation type="submission" date="2019-03" db="EMBL/GenBank/DDBJ databases">
        <title>Genomic Encyclopedia of Archaeal and Bacterial Type Strains, Phase II (KMG-II): from individual species to whole genera.</title>
        <authorList>
            <person name="Goeker M."/>
        </authorList>
    </citation>
    <scope>NUCLEOTIDE SEQUENCE [LARGE SCALE GENOMIC DNA]</scope>
    <source>
        <strain evidence="1 2">DSM 19035</strain>
    </source>
</reference>
<organism evidence="1 2">
    <name type="scientific">Pedobacter metabolipauper</name>
    <dbReference type="NCBI Taxonomy" id="425513"/>
    <lineage>
        <taxon>Bacteria</taxon>
        <taxon>Pseudomonadati</taxon>
        <taxon>Bacteroidota</taxon>
        <taxon>Sphingobacteriia</taxon>
        <taxon>Sphingobacteriales</taxon>
        <taxon>Sphingobacteriaceae</taxon>
        <taxon>Pedobacter</taxon>
    </lineage>
</organism>
<evidence type="ECO:0000313" key="1">
    <source>
        <dbReference type="EMBL" id="TDQ11796.1"/>
    </source>
</evidence>
<gene>
    <name evidence="1" type="ORF">ATK78_0924</name>
</gene>
<dbReference type="Proteomes" id="UP000295620">
    <property type="component" value="Unassembled WGS sequence"/>
</dbReference>